<evidence type="ECO:0000313" key="6">
    <source>
        <dbReference type="Proteomes" id="UP000824242"/>
    </source>
</evidence>
<accession>A0A9D1APU2</accession>
<dbReference type="Gene3D" id="1.10.10.60">
    <property type="entry name" value="Homeodomain-like"/>
    <property type="match status" value="2"/>
</dbReference>
<proteinExistence type="predicted"/>
<dbReference type="Pfam" id="PF12833">
    <property type="entry name" value="HTH_18"/>
    <property type="match status" value="1"/>
</dbReference>
<name>A0A9D1APU2_9FIRM</name>
<sequence>MGIVFYEAHHHPEPDFPVIFRFDTVRPAGGAGELHWHEALEFLWCVEGEGVVISDEERVPLTPGDLVVVDANRIHTVCTDHGLCRYYCLIPSASLFEHTELPAGRLPVLSRVTDADACGAMRRIVGEMERKGPYYREAVRALILELYVALYRSNVREGARSLPGAVSGRVELVKKVVGYVCGHYTEPLSLDQLCRETGFSKSYVCHVFKEMTGQTVLNYVNFLRCNHARSLLASGKYNVGESAIQSGFSNLSYFSRTYRRMMGELPSVQREQTRAGE</sequence>
<dbReference type="PROSITE" id="PS01124">
    <property type="entry name" value="HTH_ARAC_FAMILY_2"/>
    <property type="match status" value="1"/>
</dbReference>
<keyword evidence="2" id="KW-0238">DNA-binding</keyword>
<keyword evidence="1" id="KW-0805">Transcription regulation</keyword>
<dbReference type="PANTHER" id="PTHR43280:SF28">
    <property type="entry name" value="HTH-TYPE TRANSCRIPTIONAL ACTIVATOR RHAS"/>
    <property type="match status" value="1"/>
</dbReference>
<dbReference type="PANTHER" id="PTHR43280">
    <property type="entry name" value="ARAC-FAMILY TRANSCRIPTIONAL REGULATOR"/>
    <property type="match status" value="1"/>
</dbReference>
<reference evidence="5" key="1">
    <citation type="submission" date="2020-10" db="EMBL/GenBank/DDBJ databases">
        <authorList>
            <person name="Gilroy R."/>
        </authorList>
    </citation>
    <scope>NUCLEOTIDE SEQUENCE</scope>
    <source>
        <strain evidence="5">ChiSxjej1B13-7958</strain>
    </source>
</reference>
<keyword evidence="3" id="KW-0804">Transcription</keyword>
<feature type="domain" description="HTH araC/xylS-type" evidence="4">
    <location>
        <begin position="174"/>
        <end position="272"/>
    </location>
</feature>
<dbReference type="Pfam" id="PF07883">
    <property type="entry name" value="Cupin_2"/>
    <property type="match status" value="1"/>
</dbReference>
<dbReference type="InterPro" id="IPR013096">
    <property type="entry name" value="Cupin_2"/>
</dbReference>
<organism evidence="5 6">
    <name type="scientific">Candidatus Caccousia avicola</name>
    <dbReference type="NCBI Taxonomy" id="2840721"/>
    <lineage>
        <taxon>Bacteria</taxon>
        <taxon>Bacillati</taxon>
        <taxon>Bacillota</taxon>
        <taxon>Clostridia</taxon>
        <taxon>Eubacteriales</taxon>
        <taxon>Oscillospiraceae</taxon>
        <taxon>Oscillospiraceae incertae sedis</taxon>
        <taxon>Candidatus Caccousia</taxon>
    </lineage>
</organism>
<dbReference type="SUPFAM" id="SSF46689">
    <property type="entry name" value="Homeodomain-like"/>
    <property type="match status" value="2"/>
</dbReference>
<evidence type="ECO:0000313" key="5">
    <source>
        <dbReference type="EMBL" id="HIR47363.1"/>
    </source>
</evidence>
<dbReference type="GO" id="GO:0003700">
    <property type="term" value="F:DNA-binding transcription factor activity"/>
    <property type="evidence" value="ECO:0007669"/>
    <property type="project" value="InterPro"/>
</dbReference>
<dbReference type="InterPro" id="IPR018060">
    <property type="entry name" value="HTH_AraC"/>
</dbReference>
<dbReference type="SUPFAM" id="SSF51215">
    <property type="entry name" value="Regulatory protein AraC"/>
    <property type="match status" value="1"/>
</dbReference>
<reference evidence="5" key="2">
    <citation type="journal article" date="2021" name="PeerJ">
        <title>Extensive microbial diversity within the chicken gut microbiome revealed by metagenomics and culture.</title>
        <authorList>
            <person name="Gilroy R."/>
            <person name="Ravi A."/>
            <person name="Getino M."/>
            <person name="Pursley I."/>
            <person name="Horton D.L."/>
            <person name="Alikhan N.F."/>
            <person name="Baker D."/>
            <person name="Gharbi K."/>
            <person name="Hall N."/>
            <person name="Watson M."/>
            <person name="Adriaenssens E.M."/>
            <person name="Foster-Nyarko E."/>
            <person name="Jarju S."/>
            <person name="Secka A."/>
            <person name="Antonio M."/>
            <person name="Oren A."/>
            <person name="Chaudhuri R.R."/>
            <person name="La Ragione R."/>
            <person name="Hildebrand F."/>
            <person name="Pallen M.J."/>
        </authorList>
    </citation>
    <scope>NUCLEOTIDE SEQUENCE</scope>
    <source>
        <strain evidence="5">ChiSxjej1B13-7958</strain>
    </source>
</reference>
<dbReference type="Proteomes" id="UP000824242">
    <property type="component" value="Unassembled WGS sequence"/>
</dbReference>
<evidence type="ECO:0000256" key="2">
    <source>
        <dbReference type="ARBA" id="ARBA00023125"/>
    </source>
</evidence>
<dbReference type="Gene3D" id="2.60.120.10">
    <property type="entry name" value="Jelly Rolls"/>
    <property type="match status" value="1"/>
</dbReference>
<evidence type="ECO:0000259" key="4">
    <source>
        <dbReference type="PROSITE" id="PS01124"/>
    </source>
</evidence>
<dbReference type="GO" id="GO:0043565">
    <property type="term" value="F:sequence-specific DNA binding"/>
    <property type="evidence" value="ECO:0007669"/>
    <property type="project" value="InterPro"/>
</dbReference>
<evidence type="ECO:0000256" key="3">
    <source>
        <dbReference type="ARBA" id="ARBA00023163"/>
    </source>
</evidence>
<dbReference type="AlphaFoldDB" id="A0A9D1APU2"/>
<dbReference type="EMBL" id="DVGZ01000073">
    <property type="protein sequence ID" value="HIR47363.1"/>
    <property type="molecule type" value="Genomic_DNA"/>
</dbReference>
<gene>
    <name evidence="5" type="ORF">IAB89_06850</name>
</gene>
<comment type="caution">
    <text evidence="5">The sequence shown here is derived from an EMBL/GenBank/DDBJ whole genome shotgun (WGS) entry which is preliminary data.</text>
</comment>
<dbReference type="InterPro" id="IPR009057">
    <property type="entry name" value="Homeodomain-like_sf"/>
</dbReference>
<dbReference type="SMART" id="SM00342">
    <property type="entry name" value="HTH_ARAC"/>
    <property type="match status" value="1"/>
</dbReference>
<evidence type="ECO:0000256" key="1">
    <source>
        <dbReference type="ARBA" id="ARBA00023015"/>
    </source>
</evidence>
<protein>
    <submittedName>
        <fullName evidence="5">Helix-turn-helix transcriptional regulator</fullName>
    </submittedName>
</protein>
<dbReference type="InterPro" id="IPR014710">
    <property type="entry name" value="RmlC-like_jellyroll"/>
</dbReference>
<dbReference type="InterPro" id="IPR037923">
    <property type="entry name" value="HTH-like"/>
</dbReference>